<proteinExistence type="predicted"/>
<dbReference type="GeneID" id="54355757"/>
<dbReference type="AlphaFoldDB" id="A0A6A5RHI1"/>
<keyword evidence="2" id="KW-1185">Reference proteome</keyword>
<gene>
    <name evidence="1" type="ORF">M421DRAFT_93142</name>
</gene>
<dbReference type="Proteomes" id="UP000800082">
    <property type="component" value="Unassembled WGS sequence"/>
</dbReference>
<name>A0A6A5RHI1_9PLEO</name>
<organism evidence="1 2">
    <name type="scientific">Didymella exigua CBS 183.55</name>
    <dbReference type="NCBI Taxonomy" id="1150837"/>
    <lineage>
        <taxon>Eukaryota</taxon>
        <taxon>Fungi</taxon>
        <taxon>Dikarya</taxon>
        <taxon>Ascomycota</taxon>
        <taxon>Pezizomycotina</taxon>
        <taxon>Dothideomycetes</taxon>
        <taxon>Pleosporomycetidae</taxon>
        <taxon>Pleosporales</taxon>
        <taxon>Pleosporineae</taxon>
        <taxon>Didymellaceae</taxon>
        <taxon>Didymella</taxon>
    </lineage>
</organism>
<accession>A0A6A5RHI1</accession>
<protein>
    <submittedName>
        <fullName evidence="1">Uncharacterized protein</fullName>
    </submittedName>
</protein>
<dbReference type="EMBL" id="ML978971">
    <property type="protein sequence ID" value="KAF1927785.1"/>
    <property type="molecule type" value="Genomic_DNA"/>
</dbReference>
<evidence type="ECO:0000313" key="1">
    <source>
        <dbReference type="EMBL" id="KAF1927785.1"/>
    </source>
</evidence>
<dbReference type="RefSeq" id="XP_033448037.1">
    <property type="nucleotide sequence ID" value="XM_033598090.1"/>
</dbReference>
<evidence type="ECO:0000313" key="2">
    <source>
        <dbReference type="Proteomes" id="UP000800082"/>
    </source>
</evidence>
<reference evidence="1" key="1">
    <citation type="journal article" date="2020" name="Stud. Mycol.">
        <title>101 Dothideomycetes genomes: a test case for predicting lifestyles and emergence of pathogens.</title>
        <authorList>
            <person name="Haridas S."/>
            <person name="Albert R."/>
            <person name="Binder M."/>
            <person name="Bloem J."/>
            <person name="Labutti K."/>
            <person name="Salamov A."/>
            <person name="Andreopoulos B."/>
            <person name="Baker S."/>
            <person name="Barry K."/>
            <person name="Bills G."/>
            <person name="Bluhm B."/>
            <person name="Cannon C."/>
            <person name="Castanera R."/>
            <person name="Culley D."/>
            <person name="Daum C."/>
            <person name="Ezra D."/>
            <person name="Gonzalez J."/>
            <person name="Henrissat B."/>
            <person name="Kuo A."/>
            <person name="Liang C."/>
            <person name="Lipzen A."/>
            <person name="Lutzoni F."/>
            <person name="Magnuson J."/>
            <person name="Mondo S."/>
            <person name="Nolan M."/>
            <person name="Ohm R."/>
            <person name="Pangilinan J."/>
            <person name="Park H.-J."/>
            <person name="Ramirez L."/>
            <person name="Alfaro M."/>
            <person name="Sun H."/>
            <person name="Tritt A."/>
            <person name="Yoshinaga Y."/>
            <person name="Zwiers L.-H."/>
            <person name="Turgeon B."/>
            <person name="Goodwin S."/>
            <person name="Spatafora J."/>
            <person name="Crous P."/>
            <person name="Grigoriev I."/>
        </authorList>
    </citation>
    <scope>NUCLEOTIDE SEQUENCE</scope>
    <source>
        <strain evidence="1">CBS 183.55</strain>
    </source>
</reference>
<sequence length="288" mass="32259">MTHKKGSCERSGSITFGGNLPSVNSLLHAPVADLRVAEAATQRHQLEPRHGTEKAQHGEAAINHLCKAAKHSPQQHHDTECYPVTSTSTPTRNAQKVLGYAVGNQFVYVDCPDDHSRYKFEYRVSIRGGSAGATSEPPPASKQLWWEVQPVFWTTMTPVCLSPSALGDLLLSGSPHLTQIRHLEIEIEVGDWVEAVEWKPALSSPFFDPYLSSNIDIVHGVRWRDPIVPFAVRSFQHRKLDPKLVTTHINREESSMGWQPDAAQAASLEKSFNTALFDYHPWQPYHRE</sequence>